<sequence>MFISRGQESCIRMRLEQLKPITSEILYLQLACSTPLGLSTLSNSKKSPQF</sequence>
<dbReference type="Proteomes" id="UP000447434">
    <property type="component" value="Chromosome 13"/>
</dbReference>
<organism evidence="1 2">
    <name type="scientific">Lupinus albus</name>
    <name type="common">White lupine</name>
    <name type="synonym">Lupinus termis</name>
    <dbReference type="NCBI Taxonomy" id="3870"/>
    <lineage>
        <taxon>Eukaryota</taxon>
        <taxon>Viridiplantae</taxon>
        <taxon>Streptophyta</taxon>
        <taxon>Embryophyta</taxon>
        <taxon>Tracheophyta</taxon>
        <taxon>Spermatophyta</taxon>
        <taxon>Magnoliopsida</taxon>
        <taxon>eudicotyledons</taxon>
        <taxon>Gunneridae</taxon>
        <taxon>Pentapetalae</taxon>
        <taxon>rosids</taxon>
        <taxon>fabids</taxon>
        <taxon>Fabales</taxon>
        <taxon>Fabaceae</taxon>
        <taxon>Papilionoideae</taxon>
        <taxon>50 kb inversion clade</taxon>
        <taxon>genistoids sensu lato</taxon>
        <taxon>core genistoids</taxon>
        <taxon>Genisteae</taxon>
        <taxon>Lupinus</taxon>
    </lineage>
</organism>
<keyword evidence="2" id="KW-1185">Reference proteome</keyword>
<evidence type="ECO:0000313" key="1">
    <source>
        <dbReference type="EMBL" id="KAE9601342.1"/>
    </source>
</evidence>
<name>A0A6A4PIP9_LUPAL</name>
<reference evidence="2" key="1">
    <citation type="journal article" date="2020" name="Nat. Commun.">
        <title>Genome sequence of the cluster root forming white lupin.</title>
        <authorList>
            <person name="Hufnagel B."/>
            <person name="Marques A."/>
            <person name="Soriano A."/>
            <person name="Marques L."/>
            <person name="Divol F."/>
            <person name="Doumas P."/>
            <person name="Sallet E."/>
            <person name="Mancinotti D."/>
            <person name="Carrere S."/>
            <person name="Marande W."/>
            <person name="Arribat S."/>
            <person name="Keller J."/>
            <person name="Huneau C."/>
            <person name="Blein T."/>
            <person name="Aime D."/>
            <person name="Laguerre M."/>
            <person name="Taylor J."/>
            <person name="Schubert V."/>
            <person name="Nelson M."/>
            <person name="Geu-Flores F."/>
            <person name="Crespi M."/>
            <person name="Gallardo-Guerrero K."/>
            <person name="Delaux P.-M."/>
            <person name="Salse J."/>
            <person name="Berges H."/>
            <person name="Guyot R."/>
            <person name="Gouzy J."/>
            <person name="Peret B."/>
        </authorList>
    </citation>
    <scope>NUCLEOTIDE SEQUENCE [LARGE SCALE GENOMIC DNA]</scope>
    <source>
        <strain evidence="2">cv. Amiga</strain>
    </source>
</reference>
<protein>
    <submittedName>
        <fullName evidence="1">Uncharacterized protein</fullName>
    </submittedName>
</protein>
<dbReference type="EMBL" id="WOCE01000013">
    <property type="protein sequence ID" value="KAE9601342.1"/>
    <property type="molecule type" value="Genomic_DNA"/>
</dbReference>
<dbReference type="AlphaFoldDB" id="A0A6A4PIP9"/>
<accession>A0A6A4PIP9</accession>
<evidence type="ECO:0000313" key="2">
    <source>
        <dbReference type="Proteomes" id="UP000447434"/>
    </source>
</evidence>
<gene>
    <name evidence="1" type="ORF">Lalb_Chr13g0296771</name>
</gene>
<proteinExistence type="predicted"/>
<comment type="caution">
    <text evidence="1">The sequence shown here is derived from an EMBL/GenBank/DDBJ whole genome shotgun (WGS) entry which is preliminary data.</text>
</comment>